<dbReference type="Gramene" id="CDF35184">
    <property type="protein sequence ID" value="CDF35184"/>
    <property type="gene ID" value="CHC_T00003599001"/>
</dbReference>
<dbReference type="RefSeq" id="XP_005715003.1">
    <property type="nucleotide sequence ID" value="XM_005714946.1"/>
</dbReference>
<evidence type="ECO:0000313" key="3">
    <source>
        <dbReference type="Proteomes" id="UP000012073"/>
    </source>
</evidence>
<accession>R7QAT4</accession>
<reference evidence="3" key="1">
    <citation type="journal article" date="2013" name="Proc. Natl. Acad. Sci. U.S.A.">
        <title>Genome structure and metabolic features in the red seaweed Chondrus crispus shed light on evolution of the Archaeplastida.</title>
        <authorList>
            <person name="Collen J."/>
            <person name="Porcel B."/>
            <person name="Carre W."/>
            <person name="Ball S.G."/>
            <person name="Chaparro C."/>
            <person name="Tonon T."/>
            <person name="Barbeyron T."/>
            <person name="Michel G."/>
            <person name="Noel B."/>
            <person name="Valentin K."/>
            <person name="Elias M."/>
            <person name="Artiguenave F."/>
            <person name="Arun A."/>
            <person name="Aury J.M."/>
            <person name="Barbosa-Neto J.F."/>
            <person name="Bothwell J.H."/>
            <person name="Bouget F.Y."/>
            <person name="Brillet L."/>
            <person name="Cabello-Hurtado F."/>
            <person name="Capella-Gutierrez S."/>
            <person name="Charrier B."/>
            <person name="Cladiere L."/>
            <person name="Cock J.M."/>
            <person name="Coelho S.M."/>
            <person name="Colleoni C."/>
            <person name="Czjzek M."/>
            <person name="Da Silva C."/>
            <person name="Delage L."/>
            <person name="Denoeud F."/>
            <person name="Deschamps P."/>
            <person name="Dittami S.M."/>
            <person name="Gabaldon T."/>
            <person name="Gachon C.M."/>
            <person name="Groisillier A."/>
            <person name="Herve C."/>
            <person name="Jabbari K."/>
            <person name="Katinka M."/>
            <person name="Kloareg B."/>
            <person name="Kowalczyk N."/>
            <person name="Labadie K."/>
            <person name="Leblanc C."/>
            <person name="Lopez P.J."/>
            <person name="McLachlan D.H."/>
            <person name="Meslet-Cladiere L."/>
            <person name="Moustafa A."/>
            <person name="Nehr Z."/>
            <person name="Nyvall Collen P."/>
            <person name="Panaud O."/>
            <person name="Partensky F."/>
            <person name="Poulain J."/>
            <person name="Rensing S.A."/>
            <person name="Rousvoal S."/>
            <person name="Samson G."/>
            <person name="Symeonidi A."/>
            <person name="Weissenbach J."/>
            <person name="Zambounis A."/>
            <person name="Wincker P."/>
            <person name="Boyen C."/>
        </authorList>
    </citation>
    <scope>NUCLEOTIDE SEQUENCE [LARGE SCALE GENOMIC DNA]</scope>
    <source>
        <strain evidence="3">cv. Stackhouse</strain>
    </source>
</reference>
<dbReference type="Proteomes" id="UP000012073">
    <property type="component" value="Unassembled WGS sequence"/>
</dbReference>
<feature type="region of interest" description="Disordered" evidence="1">
    <location>
        <begin position="13"/>
        <end position="37"/>
    </location>
</feature>
<evidence type="ECO:0000256" key="1">
    <source>
        <dbReference type="SAM" id="MobiDB-lite"/>
    </source>
</evidence>
<dbReference type="AlphaFoldDB" id="R7QAT4"/>
<organism evidence="2 3">
    <name type="scientific">Chondrus crispus</name>
    <name type="common">Carrageen Irish moss</name>
    <name type="synonym">Polymorpha crispa</name>
    <dbReference type="NCBI Taxonomy" id="2769"/>
    <lineage>
        <taxon>Eukaryota</taxon>
        <taxon>Rhodophyta</taxon>
        <taxon>Florideophyceae</taxon>
        <taxon>Rhodymeniophycidae</taxon>
        <taxon>Gigartinales</taxon>
        <taxon>Gigartinaceae</taxon>
        <taxon>Chondrus</taxon>
    </lineage>
</organism>
<dbReference type="EMBL" id="HG001721">
    <property type="protein sequence ID" value="CDF35184.1"/>
    <property type="molecule type" value="Genomic_DNA"/>
</dbReference>
<proteinExistence type="predicted"/>
<sequence length="37" mass="3735">MVVGLLGHSAGRGVGRVGKGATRDDVGERNGWIDGQG</sequence>
<protein>
    <submittedName>
        <fullName evidence="2">Uncharacterized protein</fullName>
    </submittedName>
</protein>
<dbReference type="KEGG" id="ccp:CHC_T00003599001"/>
<dbReference type="GeneID" id="17322713"/>
<keyword evidence="3" id="KW-1185">Reference proteome</keyword>
<name>R7QAT4_CHOCR</name>
<evidence type="ECO:0000313" key="2">
    <source>
        <dbReference type="EMBL" id="CDF35184.1"/>
    </source>
</evidence>
<gene>
    <name evidence="2" type="ORF">CHC_T00003599001</name>
</gene>